<protein>
    <submittedName>
        <fullName evidence="2">FkbM family methyltransferase</fullName>
    </submittedName>
</protein>
<gene>
    <name evidence="2" type="ORF">M2319_003893</name>
</gene>
<dbReference type="GO" id="GO:0032259">
    <property type="term" value="P:methylation"/>
    <property type="evidence" value="ECO:0007669"/>
    <property type="project" value="UniProtKB-KW"/>
</dbReference>
<keyword evidence="2" id="KW-0489">Methyltransferase</keyword>
<dbReference type="Proteomes" id="UP001209755">
    <property type="component" value="Unassembled WGS sequence"/>
</dbReference>
<dbReference type="NCBIfam" id="TIGR01444">
    <property type="entry name" value="fkbM_fam"/>
    <property type="match status" value="1"/>
</dbReference>
<comment type="caution">
    <text evidence="2">The sequence shown here is derived from an EMBL/GenBank/DDBJ whole genome shotgun (WGS) entry which is preliminary data.</text>
</comment>
<accession>A0ABT3HGL4</accession>
<dbReference type="GO" id="GO:0008168">
    <property type="term" value="F:methyltransferase activity"/>
    <property type="evidence" value="ECO:0007669"/>
    <property type="project" value="UniProtKB-KW"/>
</dbReference>
<reference evidence="3" key="1">
    <citation type="submission" date="2023-07" db="EMBL/GenBank/DDBJ databases">
        <title>Genome sequencing of Purple Non-Sulfur Bacteria from various extreme environments.</title>
        <authorList>
            <person name="Mayer M."/>
        </authorList>
    </citation>
    <scope>NUCLEOTIDE SEQUENCE [LARGE SCALE GENOMIC DNA]</scope>
    <source>
        <strain evidence="3">DSM 17935</strain>
    </source>
</reference>
<evidence type="ECO:0000313" key="3">
    <source>
        <dbReference type="Proteomes" id="UP001209755"/>
    </source>
</evidence>
<dbReference type="InterPro" id="IPR052514">
    <property type="entry name" value="SAM-dependent_MTase"/>
</dbReference>
<evidence type="ECO:0000259" key="1">
    <source>
        <dbReference type="Pfam" id="PF05050"/>
    </source>
</evidence>
<keyword evidence="3" id="KW-1185">Reference proteome</keyword>
<dbReference type="InterPro" id="IPR029063">
    <property type="entry name" value="SAM-dependent_MTases_sf"/>
</dbReference>
<dbReference type="PANTHER" id="PTHR34203:SF15">
    <property type="entry name" value="SLL1173 PROTEIN"/>
    <property type="match status" value="1"/>
</dbReference>
<organism evidence="2 3">
    <name type="scientific">Rhodobium gokarnense</name>
    <dbReference type="NCBI Taxonomy" id="364296"/>
    <lineage>
        <taxon>Bacteria</taxon>
        <taxon>Pseudomonadati</taxon>
        <taxon>Pseudomonadota</taxon>
        <taxon>Alphaproteobacteria</taxon>
        <taxon>Hyphomicrobiales</taxon>
        <taxon>Rhodobiaceae</taxon>
        <taxon>Rhodobium</taxon>
    </lineage>
</organism>
<feature type="domain" description="Methyltransferase FkbM" evidence="1">
    <location>
        <begin position="122"/>
        <end position="260"/>
    </location>
</feature>
<sequence>MSGTALAMAETSGPASAGALPVVMPGHADAPFGSLRPGLFARALWALAMRRGLRKGLKKPLRKLAARAFPGPFDVTAGGLCWRLWPAENYCDRVILARRRLPEVEEREALFEGLRAGDTFVDIGANIGTYALDAARRLKPGGRVLAVEPGPRTHAKLAANVAANRARIGDVILRQVAVAQEAGTVTLYANAGSNAGQSSLLAEGAGRSGVAVTVEAVPLADLLAGEGIAAIAAMKIDVEGFEDRIVDAVLALPQETWPRRLQVEIEHRALWRRDAVARLREAGFATVLETTENVVLQRRA</sequence>
<evidence type="ECO:0000313" key="2">
    <source>
        <dbReference type="EMBL" id="MCW2309537.1"/>
    </source>
</evidence>
<dbReference type="SUPFAM" id="SSF53335">
    <property type="entry name" value="S-adenosyl-L-methionine-dependent methyltransferases"/>
    <property type="match status" value="1"/>
</dbReference>
<dbReference type="InterPro" id="IPR006342">
    <property type="entry name" value="FkbM_mtfrase"/>
</dbReference>
<dbReference type="PANTHER" id="PTHR34203">
    <property type="entry name" value="METHYLTRANSFERASE, FKBM FAMILY PROTEIN"/>
    <property type="match status" value="1"/>
</dbReference>
<dbReference type="Pfam" id="PF05050">
    <property type="entry name" value="Methyltransf_21"/>
    <property type="match status" value="1"/>
</dbReference>
<dbReference type="Gene3D" id="3.40.50.150">
    <property type="entry name" value="Vaccinia Virus protein VP39"/>
    <property type="match status" value="1"/>
</dbReference>
<name>A0ABT3HGL4_9HYPH</name>
<keyword evidence="2" id="KW-0808">Transferase</keyword>
<dbReference type="RefSeq" id="WP_264603116.1">
    <property type="nucleotide sequence ID" value="NZ_JAOQNS010000013.1"/>
</dbReference>
<dbReference type="EMBL" id="JAOQNS010000013">
    <property type="protein sequence ID" value="MCW2309537.1"/>
    <property type="molecule type" value="Genomic_DNA"/>
</dbReference>
<proteinExistence type="predicted"/>